<dbReference type="PANTHER" id="PTHR30041">
    <property type="entry name" value="ARSENATE REDUCTASE"/>
    <property type="match status" value="1"/>
</dbReference>
<dbReference type="STRING" id="157733.AB986_00430"/>
<dbReference type="PANTHER" id="PTHR30041:SF7">
    <property type="entry name" value="GLOBAL TRANSCRIPTIONAL REGULATOR SPX"/>
    <property type="match status" value="1"/>
</dbReference>
<comment type="caution">
    <text evidence="2">The sequence shown here is derived from an EMBL/GenBank/DDBJ whole genome shotgun (WGS) entry which is preliminary data.</text>
</comment>
<reference evidence="2" key="1">
    <citation type="submission" date="2015-06" db="EMBL/GenBank/DDBJ databases">
        <authorList>
            <person name="Liu B."/>
            <person name="Wang J."/>
            <person name="Zhu Y."/>
            <person name="Liu G."/>
            <person name="Chen Q."/>
            <person name="Zheng C."/>
            <person name="Che J."/>
            <person name="Ge C."/>
            <person name="Shi H."/>
            <person name="Pan Z."/>
            <person name="Liu X."/>
        </authorList>
    </citation>
    <scope>NUCLEOTIDE SEQUENCE [LARGE SCALE GENOMIC DNA]</scope>
    <source>
        <strain evidence="2">DSM 16346</strain>
    </source>
</reference>
<dbReference type="InterPro" id="IPR006660">
    <property type="entry name" value="Arsenate_reductase-like"/>
</dbReference>
<dbReference type="InterPro" id="IPR006504">
    <property type="entry name" value="Tscrpt_reg_Spx/MgsR"/>
</dbReference>
<name>A0A0J6CXC8_9BACL</name>
<dbReference type="RefSeq" id="WP_048308918.1">
    <property type="nucleotide sequence ID" value="NZ_CP119526.1"/>
</dbReference>
<protein>
    <submittedName>
        <fullName evidence="2">Regulatory protein MgsR</fullName>
    </submittedName>
</protein>
<dbReference type="NCBIfam" id="TIGR01617">
    <property type="entry name" value="arsC_related"/>
    <property type="match status" value="1"/>
</dbReference>
<dbReference type="Pfam" id="PF03960">
    <property type="entry name" value="ArsC"/>
    <property type="match status" value="1"/>
</dbReference>
<comment type="similarity">
    <text evidence="1">Belongs to the ArsC family.</text>
</comment>
<dbReference type="AlphaFoldDB" id="A0A0J6CXC8"/>
<dbReference type="CDD" id="cd03032">
    <property type="entry name" value="ArsC_Spx"/>
    <property type="match status" value="1"/>
</dbReference>
<keyword evidence="3" id="KW-1185">Reference proteome</keyword>
<dbReference type="Gene3D" id="3.40.30.10">
    <property type="entry name" value="Glutaredoxin"/>
    <property type="match status" value="1"/>
</dbReference>
<dbReference type="OrthoDB" id="9794155at2"/>
<dbReference type="NCBIfam" id="NF002459">
    <property type="entry name" value="PRK01655.1"/>
    <property type="match status" value="1"/>
</dbReference>
<evidence type="ECO:0000256" key="1">
    <source>
        <dbReference type="PROSITE-ProRule" id="PRU01282"/>
    </source>
</evidence>
<organism evidence="2 3">
    <name type="scientific">Guptibacillus hwajinpoensis</name>
    <dbReference type="NCBI Taxonomy" id="208199"/>
    <lineage>
        <taxon>Bacteria</taxon>
        <taxon>Bacillati</taxon>
        <taxon>Bacillota</taxon>
        <taxon>Bacilli</taxon>
        <taxon>Bacillales</taxon>
        <taxon>Guptibacillaceae</taxon>
        <taxon>Guptibacillus</taxon>
    </lineage>
</organism>
<proteinExistence type="inferred from homology"/>
<dbReference type="SUPFAM" id="SSF52833">
    <property type="entry name" value="Thioredoxin-like"/>
    <property type="match status" value="1"/>
</dbReference>
<accession>A0A0J6CXC8</accession>
<evidence type="ECO:0000313" key="2">
    <source>
        <dbReference type="EMBL" id="KMM37845.1"/>
    </source>
</evidence>
<gene>
    <name evidence="2" type="ORF">AB986_00430</name>
</gene>
<dbReference type="InterPro" id="IPR036249">
    <property type="entry name" value="Thioredoxin-like_sf"/>
</dbReference>
<dbReference type="Proteomes" id="UP000035996">
    <property type="component" value="Unassembled WGS sequence"/>
</dbReference>
<dbReference type="EMBL" id="LELK01000001">
    <property type="protein sequence ID" value="KMM37845.1"/>
    <property type="molecule type" value="Genomic_DNA"/>
</dbReference>
<dbReference type="PROSITE" id="PS51353">
    <property type="entry name" value="ARSC"/>
    <property type="match status" value="1"/>
</dbReference>
<dbReference type="PROSITE" id="PS51354">
    <property type="entry name" value="GLUTAREDOXIN_2"/>
    <property type="match status" value="1"/>
</dbReference>
<evidence type="ECO:0000313" key="3">
    <source>
        <dbReference type="Proteomes" id="UP000035996"/>
    </source>
</evidence>
<sequence length="127" mass="14714">MEDKLLFYTYPSCTSCRKTKAWLKENGVDFEERHLFKDTPSIEELKEIITLSTEGIEEILARRSSSFKGLDIEIEDLTLSEMLELMHNEPKLLRRPIVTNGKKLIVGYNKSGLQNLKQRKKRLAVVS</sequence>